<protein>
    <submittedName>
        <fullName evidence="2">cAMP-binding domain of CRP or a regulatory subunit of cAMP-dependent protein kinases</fullName>
    </submittedName>
</protein>
<keyword evidence="2" id="KW-0808">Transferase</keyword>
<dbReference type="Gene3D" id="2.60.120.10">
    <property type="entry name" value="Jelly Rolls"/>
    <property type="match status" value="1"/>
</dbReference>
<dbReference type="InterPro" id="IPR014710">
    <property type="entry name" value="RmlC-like_jellyroll"/>
</dbReference>
<gene>
    <name evidence="2" type="ORF">SAMN05421788_102443</name>
</gene>
<accession>A0A173MH54</accession>
<dbReference type="Pfam" id="PF00027">
    <property type="entry name" value="cNMP_binding"/>
    <property type="match status" value="1"/>
</dbReference>
<dbReference type="GO" id="GO:0016301">
    <property type="term" value="F:kinase activity"/>
    <property type="evidence" value="ECO:0007669"/>
    <property type="project" value="UniProtKB-KW"/>
</dbReference>
<dbReference type="RefSeq" id="WP_084206158.1">
    <property type="nucleotide sequence ID" value="NZ_AP017422.1"/>
</dbReference>
<dbReference type="KEGG" id="fln:FLA_2945"/>
<dbReference type="InterPro" id="IPR018490">
    <property type="entry name" value="cNMP-bd_dom_sf"/>
</dbReference>
<proteinExistence type="predicted"/>
<dbReference type="OrthoDB" id="663674at2"/>
<dbReference type="SUPFAM" id="SSF51206">
    <property type="entry name" value="cAMP-binding domain-like"/>
    <property type="match status" value="1"/>
</dbReference>
<dbReference type="Proteomes" id="UP000186917">
    <property type="component" value="Unassembled WGS sequence"/>
</dbReference>
<sequence>MGAVLSFSQDIDGFELLFRHWEAKAGSVLYPEERLCIREKLQEKRLRRRQYFLQEGDVCRYMAFLLRGAARMFSVDENGLEHTMGFWVEGDWMMEEESFYLQTSSIYNIEMMEDSRVLLLNYADLGVLMAEFPVVGKALRMAELARHFACRSRLHMAIKLSAAERYEDFHNTHPGYIHRFPQTMIASFLGVSAETLCRVRRKKKMPVPALL</sequence>
<name>A0A173MH54_9BACT</name>
<evidence type="ECO:0000313" key="3">
    <source>
        <dbReference type="Proteomes" id="UP000186917"/>
    </source>
</evidence>
<organism evidence="2 3">
    <name type="scientific">Filimonas lacunae</name>
    <dbReference type="NCBI Taxonomy" id="477680"/>
    <lineage>
        <taxon>Bacteria</taxon>
        <taxon>Pseudomonadati</taxon>
        <taxon>Bacteroidota</taxon>
        <taxon>Chitinophagia</taxon>
        <taxon>Chitinophagales</taxon>
        <taxon>Chitinophagaceae</taxon>
        <taxon>Filimonas</taxon>
    </lineage>
</organism>
<dbReference type="EMBL" id="FTOR01000002">
    <property type="protein sequence ID" value="SIS97749.1"/>
    <property type="molecule type" value="Genomic_DNA"/>
</dbReference>
<keyword evidence="3" id="KW-1185">Reference proteome</keyword>
<evidence type="ECO:0000313" key="2">
    <source>
        <dbReference type="EMBL" id="SIS97749.1"/>
    </source>
</evidence>
<dbReference type="CDD" id="cd00038">
    <property type="entry name" value="CAP_ED"/>
    <property type="match status" value="1"/>
</dbReference>
<reference evidence="3" key="1">
    <citation type="submission" date="2017-01" db="EMBL/GenBank/DDBJ databases">
        <authorList>
            <person name="Varghese N."/>
            <person name="Submissions S."/>
        </authorList>
    </citation>
    <scope>NUCLEOTIDE SEQUENCE [LARGE SCALE GENOMIC DNA]</scope>
    <source>
        <strain evidence="3">DSM 21054</strain>
    </source>
</reference>
<feature type="domain" description="Cyclic nucleotide-binding" evidence="1">
    <location>
        <begin position="44"/>
        <end position="130"/>
    </location>
</feature>
<keyword evidence="2" id="KW-0418">Kinase</keyword>
<evidence type="ECO:0000259" key="1">
    <source>
        <dbReference type="Pfam" id="PF00027"/>
    </source>
</evidence>
<dbReference type="STRING" id="477680.SAMN05421788_102443"/>
<dbReference type="AlphaFoldDB" id="A0A173MH54"/>
<dbReference type="InterPro" id="IPR000595">
    <property type="entry name" value="cNMP-bd_dom"/>
</dbReference>